<evidence type="ECO:0000313" key="1">
    <source>
        <dbReference type="EMBL" id="PZM08187.1"/>
    </source>
</evidence>
<organism evidence="1 2">
    <name type="scientific">Rhizobium tubonense</name>
    <dbReference type="NCBI Taxonomy" id="484088"/>
    <lineage>
        <taxon>Bacteria</taxon>
        <taxon>Pseudomonadati</taxon>
        <taxon>Pseudomonadota</taxon>
        <taxon>Alphaproteobacteria</taxon>
        <taxon>Hyphomicrobiales</taxon>
        <taxon>Rhizobiaceae</taxon>
        <taxon>Rhizobium/Agrobacterium group</taxon>
        <taxon>Rhizobium</taxon>
    </lineage>
</organism>
<dbReference type="RefSeq" id="WP_111163967.1">
    <property type="nucleotide sequence ID" value="NZ_PCDP01000075.1"/>
</dbReference>
<sequence length="81" mass="9049">MALDPNQAFTDYKYTPCSVQFWVAGVASVEFRSLRAAVIYARDNGALTESVEITVHLPREDIAYGTEKVRELVKQLSAANR</sequence>
<comment type="caution">
    <text evidence="1">The sequence shown here is derived from an EMBL/GenBank/DDBJ whole genome shotgun (WGS) entry which is preliminary data.</text>
</comment>
<dbReference type="Proteomes" id="UP000248925">
    <property type="component" value="Unassembled WGS sequence"/>
</dbReference>
<reference evidence="1 2" key="1">
    <citation type="journal article" date="2018" name="Sci. Rep.">
        <title>Rhizobium tumorigenes sp. nov., a novel plant tumorigenic bacterium isolated from cane gall tumors on thornless blackberry.</title>
        <authorList>
            <person name="Kuzmanovi N."/>
            <person name="Smalla K."/>
            <person name="Gronow S."/>
            <person name="PuBawska J."/>
        </authorList>
    </citation>
    <scope>NUCLEOTIDE SEQUENCE [LARGE SCALE GENOMIC DNA]</scope>
    <source>
        <strain evidence="1 2">CCBAU 85046</strain>
    </source>
</reference>
<gene>
    <name evidence="1" type="ORF">CPY51_29645</name>
</gene>
<keyword evidence="2" id="KW-1185">Reference proteome</keyword>
<evidence type="ECO:0000313" key="2">
    <source>
        <dbReference type="Proteomes" id="UP000248925"/>
    </source>
</evidence>
<dbReference type="AlphaFoldDB" id="A0A2W4C3V8"/>
<name>A0A2W4C3V8_9HYPH</name>
<dbReference type="OrthoDB" id="8369979at2"/>
<dbReference type="EMBL" id="PCDP01000075">
    <property type="protein sequence ID" value="PZM08187.1"/>
    <property type="molecule type" value="Genomic_DNA"/>
</dbReference>
<proteinExistence type="predicted"/>
<accession>A0A2W4C3V8</accession>
<protein>
    <submittedName>
        <fullName evidence="1">Uncharacterized protein</fullName>
    </submittedName>
</protein>